<evidence type="ECO:0000313" key="3">
    <source>
        <dbReference type="EMBL" id="PHP65515.1"/>
    </source>
</evidence>
<dbReference type="GO" id="GO:0032259">
    <property type="term" value="P:methylation"/>
    <property type="evidence" value="ECO:0007669"/>
    <property type="project" value="UniProtKB-KW"/>
</dbReference>
<dbReference type="InterPro" id="IPR029063">
    <property type="entry name" value="SAM-dependent_MTases_sf"/>
</dbReference>
<dbReference type="InterPro" id="IPR013216">
    <property type="entry name" value="Methyltransf_11"/>
</dbReference>
<protein>
    <submittedName>
        <fullName evidence="3">SAM-dependent methyltransferase</fullName>
    </submittedName>
</protein>
<dbReference type="Proteomes" id="UP000221168">
    <property type="component" value="Unassembled WGS sequence"/>
</dbReference>
<dbReference type="SUPFAM" id="SSF53335">
    <property type="entry name" value="S-adenosyl-L-methionine-dependent methyltransferases"/>
    <property type="match status" value="1"/>
</dbReference>
<dbReference type="InterPro" id="IPR019734">
    <property type="entry name" value="TPR_rpt"/>
</dbReference>
<feature type="repeat" description="TPR" evidence="1">
    <location>
        <begin position="47"/>
        <end position="80"/>
    </location>
</feature>
<evidence type="ECO:0000313" key="4">
    <source>
        <dbReference type="Proteomes" id="UP000221168"/>
    </source>
</evidence>
<dbReference type="PANTHER" id="PTHR43861:SF1">
    <property type="entry name" value="TRANS-ACONITATE 2-METHYLTRANSFERASE"/>
    <property type="match status" value="1"/>
</dbReference>
<dbReference type="InterPro" id="IPR011990">
    <property type="entry name" value="TPR-like_helical_dom_sf"/>
</dbReference>
<keyword evidence="3" id="KW-0489">Methyltransferase</keyword>
<dbReference type="RefSeq" id="WP_099308028.1">
    <property type="nucleotide sequence ID" value="NZ_PDVP01000015.1"/>
</dbReference>
<dbReference type="Gene3D" id="3.40.50.150">
    <property type="entry name" value="Vaccinia Virus protein VP39"/>
    <property type="match status" value="1"/>
</dbReference>
<dbReference type="CDD" id="cd02440">
    <property type="entry name" value="AdoMet_MTases"/>
    <property type="match status" value="1"/>
</dbReference>
<proteinExistence type="predicted"/>
<sequence>MKPVQLTSGDMIADRRAEYAEMMFDAGDAAAAAEIYGQALEMAPRWSAGWFRLGEIQERAGDLDGAAQSWRRALSIDPADPLGATLKLQLAGQVANAAIMPSAFVETLFDQYADDFDQALVERLDYAAPDLLADALAGVQADGFAKALDLGCGTGLMGIRLRAVASQLEGCDISGEMLRKAAGKGIYDRLQQADLTMLPPGFCAVSPDLVTAADVFMYLGDLARIFDWVSATLAPGGLFAFTVEAAPDEVELVLLPSRRYAHGEAYVRERLAASGFELETLGRAAIRKDRGLPIEGLVVIARKPAARLVAAVPVGVDKPVPEDAASGEGPALH</sequence>
<evidence type="ECO:0000256" key="1">
    <source>
        <dbReference type="PROSITE-ProRule" id="PRU00339"/>
    </source>
</evidence>
<dbReference type="PANTHER" id="PTHR43861">
    <property type="entry name" value="TRANS-ACONITATE 2-METHYLTRANSFERASE-RELATED"/>
    <property type="match status" value="1"/>
</dbReference>
<dbReference type="EMBL" id="PDVP01000015">
    <property type="protein sequence ID" value="PHP65515.1"/>
    <property type="molecule type" value="Genomic_DNA"/>
</dbReference>
<keyword evidence="3" id="KW-0808">Transferase</keyword>
<keyword evidence="4" id="KW-1185">Reference proteome</keyword>
<organism evidence="3 4">
    <name type="scientific">Zhengella mangrovi</name>
    <dbReference type="NCBI Taxonomy" id="1982044"/>
    <lineage>
        <taxon>Bacteria</taxon>
        <taxon>Pseudomonadati</taxon>
        <taxon>Pseudomonadota</taxon>
        <taxon>Alphaproteobacteria</taxon>
        <taxon>Hyphomicrobiales</taxon>
        <taxon>Notoacmeibacteraceae</taxon>
        <taxon>Zhengella</taxon>
    </lineage>
</organism>
<dbReference type="Pfam" id="PF08241">
    <property type="entry name" value="Methyltransf_11"/>
    <property type="match status" value="1"/>
</dbReference>
<evidence type="ECO:0000259" key="2">
    <source>
        <dbReference type="Pfam" id="PF08241"/>
    </source>
</evidence>
<dbReference type="GO" id="GO:0008757">
    <property type="term" value="F:S-adenosylmethionine-dependent methyltransferase activity"/>
    <property type="evidence" value="ECO:0007669"/>
    <property type="project" value="InterPro"/>
</dbReference>
<keyword evidence="1" id="KW-0802">TPR repeat</keyword>
<reference evidence="3 4" key="1">
    <citation type="submission" date="2017-10" db="EMBL/GenBank/DDBJ databases">
        <title>Sedimentibacterium mangrovi gen. nov., sp. nov., a novel member of family Phyllobacteriacea isolated from mangrove sediment.</title>
        <authorList>
            <person name="Liao H."/>
            <person name="Tian Y."/>
        </authorList>
    </citation>
    <scope>NUCLEOTIDE SEQUENCE [LARGE SCALE GENOMIC DNA]</scope>
    <source>
        <strain evidence="3 4">X9-2-2</strain>
    </source>
</reference>
<accession>A0A2G1QJ19</accession>
<dbReference type="PROSITE" id="PS50005">
    <property type="entry name" value="TPR"/>
    <property type="match status" value="1"/>
</dbReference>
<comment type="caution">
    <text evidence="3">The sequence shown here is derived from an EMBL/GenBank/DDBJ whole genome shotgun (WGS) entry which is preliminary data.</text>
</comment>
<dbReference type="SMART" id="SM00028">
    <property type="entry name" value="TPR"/>
    <property type="match status" value="1"/>
</dbReference>
<name>A0A2G1QJ19_9HYPH</name>
<dbReference type="AlphaFoldDB" id="A0A2G1QJ19"/>
<dbReference type="OrthoDB" id="465636at2"/>
<gene>
    <name evidence="3" type="ORF">CSC94_19325</name>
</gene>
<dbReference type="Gene3D" id="1.25.40.10">
    <property type="entry name" value="Tetratricopeptide repeat domain"/>
    <property type="match status" value="1"/>
</dbReference>
<dbReference type="SUPFAM" id="SSF48452">
    <property type="entry name" value="TPR-like"/>
    <property type="match status" value="1"/>
</dbReference>
<feature type="domain" description="Methyltransferase type 11" evidence="2">
    <location>
        <begin position="148"/>
        <end position="241"/>
    </location>
</feature>
<dbReference type="Pfam" id="PF14559">
    <property type="entry name" value="TPR_19"/>
    <property type="match status" value="1"/>
</dbReference>